<dbReference type="SUPFAM" id="SSF52540">
    <property type="entry name" value="P-loop containing nucleoside triphosphate hydrolases"/>
    <property type="match status" value="1"/>
</dbReference>
<comment type="function">
    <text evidence="5">Part of the ABC transporter complex HmuTUV involved in hemin import. Responsible for energy coupling to the transport system.</text>
</comment>
<keyword evidence="2" id="KW-0547">Nucleotide-binding</keyword>
<dbReference type="InterPro" id="IPR027417">
    <property type="entry name" value="P-loop_NTPase"/>
</dbReference>
<evidence type="ECO:0000256" key="1">
    <source>
        <dbReference type="ARBA" id="ARBA00022448"/>
    </source>
</evidence>
<accession>A0ABV7TB67</accession>
<dbReference type="InterPro" id="IPR017871">
    <property type="entry name" value="ABC_transporter-like_CS"/>
</dbReference>
<dbReference type="NCBIfam" id="NF010068">
    <property type="entry name" value="PRK13548.1"/>
    <property type="match status" value="1"/>
</dbReference>
<evidence type="ECO:0000313" key="7">
    <source>
        <dbReference type="EMBL" id="MFC3612528.1"/>
    </source>
</evidence>
<comment type="caution">
    <text evidence="7">The sequence shown here is derived from an EMBL/GenBank/DDBJ whole genome shotgun (WGS) entry which is preliminary data.</text>
</comment>
<keyword evidence="3 7" id="KW-0067">ATP-binding</keyword>
<dbReference type="RefSeq" id="WP_386733706.1">
    <property type="nucleotide sequence ID" value="NZ_JBHRXI010000001.1"/>
</dbReference>
<dbReference type="InterPro" id="IPR003439">
    <property type="entry name" value="ABC_transporter-like_ATP-bd"/>
</dbReference>
<organism evidence="7 8">
    <name type="scientific">Lutimaribacter marinistellae</name>
    <dbReference type="NCBI Taxonomy" id="1820329"/>
    <lineage>
        <taxon>Bacteria</taxon>
        <taxon>Pseudomonadati</taxon>
        <taxon>Pseudomonadota</taxon>
        <taxon>Alphaproteobacteria</taxon>
        <taxon>Rhodobacterales</taxon>
        <taxon>Roseobacteraceae</taxon>
        <taxon>Lutimaribacter</taxon>
    </lineage>
</organism>
<keyword evidence="4" id="KW-1278">Translocase</keyword>
<protein>
    <submittedName>
        <fullName evidence="7">Heme ABC transporter ATP-binding protein</fullName>
    </submittedName>
</protein>
<dbReference type="Gene3D" id="3.40.50.300">
    <property type="entry name" value="P-loop containing nucleotide triphosphate hydrolases"/>
    <property type="match status" value="1"/>
</dbReference>
<evidence type="ECO:0000256" key="5">
    <source>
        <dbReference type="ARBA" id="ARBA00037066"/>
    </source>
</evidence>
<reference evidence="8" key="1">
    <citation type="journal article" date="2019" name="Int. J. Syst. Evol. Microbiol.">
        <title>The Global Catalogue of Microorganisms (GCM) 10K type strain sequencing project: providing services to taxonomists for standard genome sequencing and annotation.</title>
        <authorList>
            <consortium name="The Broad Institute Genomics Platform"/>
            <consortium name="The Broad Institute Genome Sequencing Center for Infectious Disease"/>
            <person name="Wu L."/>
            <person name="Ma J."/>
        </authorList>
    </citation>
    <scope>NUCLEOTIDE SEQUENCE [LARGE SCALE GENOMIC DNA]</scope>
    <source>
        <strain evidence="8">KCTC 42911</strain>
    </source>
</reference>
<dbReference type="SMART" id="SM00382">
    <property type="entry name" value="AAA"/>
    <property type="match status" value="1"/>
</dbReference>
<feature type="domain" description="ABC transporter" evidence="6">
    <location>
        <begin position="2"/>
        <end position="237"/>
    </location>
</feature>
<evidence type="ECO:0000256" key="3">
    <source>
        <dbReference type="ARBA" id="ARBA00022840"/>
    </source>
</evidence>
<dbReference type="Pfam" id="PF00005">
    <property type="entry name" value="ABC_tran"/>
    <property type="match status" value="1"/>
</dbReference>
<dbReference type="PROSITE" id="PS50893">
    <property type="entry name" value="ABC_TRANSPORTER_2"/>
    <property type="match status" value="1"/>
</dbReference>
<dbReference type="PROSITE" id="PS00211">
    <property type="entry name" value="ABC_TRANSPORTER_1"/>
    <property type="match status" value="1"/>
</dbReference>
<keyword evidence="1" id="KW-0813">Transport</keyword>
<dbReference type="PANTHER" id="PTHR42794">
    <property type="entry name" value="HEMIN IMPORT ATP-BINDING PROTEIN HMUV"/>
    <property type="match status" value="1"/>
</dbReference>
<evidence type="ECO:0000256" key="2">
    <source>
        <dbReference type="ARBA" id="ARBA00022741"/>
    </source>
</evidence>
<name>A0ABV7TB67_9RHOB</name>
<dbReference type="PANTHER" id="PTHR42794:SF1">
    <property type="entry name" value="HEMIN IMPORT ATP-BINDING PROTEIN HMUV"/>
    <property type="match status" value="1"/>
</dbReference>
<evidence type="ECO:0000256" key="4">
    <source>
        <dbReference type="ARBA" id="ARBA00022967"/>
    </source>
</evidence>
<evidence type="ECO:0000313" key="8">
    <source>
        <dbReference type="Proteomes" id="UP001595629"/>
    </source>
</evidence>
<proteinExistence type="predicted"/>
<evidence type="ECO:0000259" key="6">
    <source>
        <dbReference type="PROSITE" id="PS50893"/>
    </source>
</evidence>
<sequence length="272" mass="28834">MLIASAVTVRNRSQTLLDAVDFTAAPGQVTAIIGPSGAGKTTLLAALTGDHGHNGRVTLNGLDVADAPRPALAQMRAVLAQSTPLAFPFTVLEVVRLGLVNTPGQDTIARQALARVGLAGFEPRYYQELSGGEQQRVQLARVLSQVWNPVSDAGAPRWLFLDEPVSSLDIGHQIQVIGLVRDFARQGGGVVLVMHDLNLTTMCADSVALLKSGQMLLQDTPETVFNNRHLGHAYDCVMEVGQVPDKGTFVLPQMVVRATVKQAALDAGTAVS</sequence>
<dbReference type="GO" id="GO:0005524">
    <property type="term" value="F:ATP binding"/>
    <property type="evidence" value="ECO:0007669"/>
    <property type="project" value="UniProtKB-KW"/>
</dbReference>
<keyword evidence="8" id="KW-1185">Reference proteome</keyword>
<dbReference type="Proteomes" id="UP001595629">
    <property type="component" value="Unassembled WGS sequence"/>
</dbReference>
<dbReference type="CDD" id="cd03214">
    <property type="entry name" value="ABC_Iron-Siderophores_B12_Hemin"/>
    <property type="match status" value="1"/>
</dbReference>
<dbReference type="InterPro" id="IPR003593">
    <property type="entry name" value="AAA+_ATPase"/>
</dbReference>
<dbReference type="EMBL" id="JBHRXI010000001">
    <property type="protein sequence ID" value="MFC3612528.1"/>
    <property type="molecule type" value="Genomic_DNA"/>
</dbReference>
<gene>
    <name evidence="7" type="ORF">ACFORG_02040</name>
</gene>